<protein>
    <submittedName>
        <fullName evidence="2">Uncharacterized protein</fullName>
    </submittedName>
</protein>
<gene>
    <name evidence="2" type="ORF">SAMN03080618_03350</name>
</gene>
<accession>A0A1I3SHM1</accession>
<proteinExistence type="predicted"/>
<dbReference type="OrthoDB" id="8098202at2"/>
<evidence type="ECO:0000313" key="2">
    <source>
        <dbReference type="EMBL" id="SFJ57249.1"/>
    </source>
</evidence>
<sequence length="149" mass="15960">MNTISRRRALTSLAAIPALGTAAVAPAMAEPIEGYIRPADVPKMPLGFRSGPIPPDPMLEAINAYRAGRKAFLAVHDNALVGQEVEDEVAATTYGPAHDAILHNTPETKSLAGVREAIRLAFEEDGFIDRIAENALRSALAYLDREMPA</sequence>
<keyword evidence="3" id="KW-1185">Reference proteome</keyword>
<keyword evidence="1" id="KW-0732">Signal</keyword>
<dbReference type="RefSeq" id="WP_091524730.1">
    <property type="nucleotide sequence ID" value="NZ_FORF01000030.1"/>
</dbReference>
<evidence type="ECO:0000313" key="3">
    <source>
        <dbReference type="Proteomes" id="UP000242763"/>
    </source>
</evidence>
<name>A0A1I3SHM1_9HYPH</name>
<feature type="signal peptide" evidence="1">
    <location>
        <begin position="1"/>
        <end position="29"/>
    </location>
</feature>
<dbReference type="STRING" id="1121003.SAMN03080618_03350"/>
<feature type="chain" id="PRO_5017256491" evidence="1">
    <location>
        <begin position="30"/>
        <end position="149"/>
    </location>
</feature>
<evidence type="ECO:0000256" key="1">
    <source>
        <dbReference type="SAM" id="SignalP"/>
    </source>
</evidence>
<dbReference type="AlphaFoldDB" id="A0A1I3SHM1"/>
<dbReference type="EMBL" id="FORF01000030">
    <property type="protein sequence ID" value="SFJ57249.1"/>
    <property type="molecule type" value="Genomic_DNA"/>
</dbReference>
<dbReference type="InterPro" id="IPR006311">
    <property type="entry name" value="TAT_signal"/>
</dbReference>
<dbReference type="Proteomes" id="UP000242763">
    <property type="component" value="Unassembled WGS sequence"/>
</dbReference>
<reference evidence="3" key="1">
    <citation type="submission" date="2016-10" db="EMBL/GenBank/DDBJ databases">
        <authorList>
            <person name="Varghese N."/>
            <person name="Submissions S."/>
        </authorList>
    </citation>
    <scope>NUCLEOTIDE SEQUENCE [LARGE SCALE GENOMIC DNA]</scope>
    <source>
        <strain evidence="3">DSM 21857</strain>
    </source>
</reference>
<organism evidence="2 3">
    <name type="scientific">Aquamicrobium aerolatum DSM 21857</name>
    <dbReference type="NCBI Taxonomy" id="1121003"/>
    <lineage>
        <taxon>Bacteria</taxon>
        <taxon>Pseudomonadati</taxon>
        <taxon>Pseudomonadota</taxon>
        <taxon>Alphaproteobacteria</taxon>
        <taxon>Hyphomicrobiales</taxon>
        <taxon>Phyllobacteriaceae</taxon>
        <taxon>Aerobium</taxon>
    </lineage>
</organism>
<dbReference type="PROSITE" id="PS51318">
    <property type="entry name" value="TAT"/>
    <property type="match status" value="1"/>
</dbReference>